<dbReference type="Pfam" id="PF25780">
    <property type="entry name" value="TPR_IPO5"/>
    <property type="match status" value="1"/>
</dbReference>
<comment type="caution">
    <text evidence="10">The sequence shown here is derived from an EMBL/GenBank/DDBJ whole genome shotgun (WGS) entry which is preliminary data.</text>
</comment>
<dbReference type="InterPro" id="IPR057672">
    <property type="entry name" value="TPR_IPO4/5"/>
</dbReference>
<dbReference type="SMART" id="SM01349">
    <property type="entry name" value="TOG"/>
    <property type="match status" value="1"/>
</dbReference>
<dbReference type="OMA" id="ANACGCV"/>
<organism evidence="10 11">
    <name type="scientific">Pomacea canaliculata</name>
    <name type="common">Golden apple snail</name>
    <dbReference type="NCBI Taxonomy" id="400727"/>
    <lineage>
        <taxon>Eukaryota</taxon>
        <taxon>Metazoa</taxon>
        <taxon>Spiralia</taxon>
        <taxon>Lophotrochozoa</taxon>
        <taxon>Mollusca</taxon>
        <taxon>Gastropoda</taxon>
        <taxon>Caenogastropoda</taxon>
        <taxon>Architaenioglossa</taxon>
        <taxon>Ampullarioidea</taxon>
        <taxon>Ampullariidae</taxon>
        <taxon>Pomacea</taxon>
    </lineage>
</organism>
<keyword evidence="4" id="KW-0963">Cytoplasm</keyword>
<dbReference type="GO" id="GO:0005634">
    <property type="term" value="C:nucleus"/>
    <property type="evidence" value="ECO:0007669"/>
    <property type="project" value="UniProtKB-SubCell"/>
</dbReference>
<evidence type="ECO:0000256" key="6">
    <source>
        <dbReference type="ARBA" id="ARBA00022927"/>
    </source>
</evidence>
<evidence type="ECO:0000256" key="8">
    <source>
        <dbReference type="PROSITE-ProRule" id="PRU00103"/>
    </source>
</evidence>
<dbReference type="InterPro" id="IPR016024">
    <property type="entry name" value="ARM-type_fold"/>
</dbReference>
<reference evidence="10 11" key="1">
    <citation type="submission" date="2018-04" db="EMBL/GenBank/DDBJ databases">
        <title>The genome of golden apple snail Pomacea canaliculata provides insight into stress tolerance and invasive adaptation.</title>
        <authorList>
            <person name="Liu C."/>
            <person name="Liu B."/>
            <person name="Ren Y."/>
            <person name="Zhang Y."/>
            <person name="Wang H."/>
            <person name="Li S."/>
            <person name="Jiang F."/>
            <person name="Yin L."/>
            <person name="Zhang G."/>
            <person name="Qian W."/>
            <person name="Fan W."/>
        </authorList>
    </citation>
    <scope>NUCLEOTIDE SEQUENCE [LARGE SCALE GENOMIC DNA]</scope>
    <source>
        <strain evidence="10">SZHN2017</strain>
        <tissue evidence="10">Muscle</tissue>
    </source>
</reference>
<comment type="subcellular location">
    <subcellularLocation>
        <location evidence="2">Cytoplasm</location>
    </subcellularLocation>
    <subcellularLocation>
        <location evidence="1">Nucleus</location>
    </subcellularLocation>
</comment>
<proteinExistence type="predicted"/>
<dbReference type="EMBL" id="PZQS01000012">
    <property type="protein sequence ID" value="PVD21437.1"/>
    <property type="molecule type" value="Genomic_DNA"/>
</dbReference>
<dbReference type="SUPFAM" id="SSF48371">
    <property type="entry name" value="ARM repeat"/>
    <property type="match status" value="2"/>
</dbReference>
<keyword evidence="3" id="KW-0813">Transport</keyword>
<dbReference type="PROSITE" id="PS50166">
    <property type="entry name" value="IMPORTIN_B_NT"/>
    <property type="match status" value="1"/>
</dbReference>
<sequence length="1089" mass="120960">MAASLEGILEGLLVPDNNVIQENTSKLKEAFKDPYTLPALCHILGTSQNSQIRQLAAVLIRRKIQKSKQWSALTDEVRQGIRDNILQLLLCEPDHGVRTSIASVVATAAKHDLPNNAWPQLFEFLLTYARSQDPAQQEVGMFVLFTVAQTATDQLKPHLESILQLLVERLADVQNHMVPYYAIRTMSELVFFSGDAEGKILQAAIPQVLSFIQQLITVDEEKACEALELFDELLETEVAIIVPHLKPFVHLCLQVATQGDHTDELRVKALSFIASVTRLKKKSVQKHHLVEPILKVLIPIMCSEEEEDDKEPDPDAEASTPPQYALQVLDTLALHLPPEKFISKLMPMVEKCLASDNPSNRRAGYLAMAVIVEGCADYIMYKMMEAVLQSVCRGLDDPVPMVRNAALFALGQFSEHLQPSISKYAEQLLPLLFQYLGKATQEADKNPRGLTKSYYALEMFIENLNQEILPYLPDLMQHLLSVLKTSSAFRPRELAISAIGAAAIAAKEGMQPYFQEIIGQFRGYLLAGTDEDTKKLQVSAIDTLGVLARNVGPETFMPLAKECVELGLGLLEGADDPDLRRCVYGLIAALSGLVKQDLKPYLEKIVHYLLLSLKSTEGVTAHYKEDTEQVAIFNEETLNDEEAIDDSDEEDDSEAMKLEGISVENAYLEEKEDACCALGELAQHTSFAFLPYLDTVYKEVLEMVDYPAAGIKKASAVTLAHLCFCVQETCSTMPSENAETFLKTMLCTVVPRYLEMARREQDRTVAMAAVDSLHELLEQLGTPVLQVTGATDDILATMKEIFTHKVASQDDEEEEDEQQAEYDGMLIESAGDVLPVMARLMGGAAFSPFFKSFISDLLKRLKQTSSTAERSFAVGTLAEVIESIGDVASEFADTLHPVFVHLIRDEDDEVRSNAVFALGMLAASGGEKMHVRYPEILKLLLELLNREENGRVRDNICAAICRMVWTKSSNIPLDYVIPVVISCLPLKEDFEENTTIFTCLLQLYASNNPQVISHIPSLLKVITQILGTSQAKTDIQKLLVQFVQNVKETYAADYNKARAMLSEEEAGKLDHCLTIDLGKLSPIDCQNTC</sequence>
<dbReference type="SMART" id="SM00913">
    <property type="entry name" value="IBN_N"/>
    <property type="match status" value="1"/>
</dbReference>
<gene>
    <name evidence="10" type="ORF">C0Q70_19610</name>
</gene>
<dbReference type="InterPro" id="IPR000357">
    <property type="entry name" value="HEAT"/>
</dbReference>
<dbReference type="PANTHER" id="PTHR10527">
    <property type="entry name" value="IMPORTIN BETA"/>
    <property type="match status" value="1"/>
</dbReference>
<keyword evidence="7" id="KW-0539">Nucleus</keyword>
<dbReference type="Pfam" id="PF13646">
    <property type="entry name" value="HEAT_2"/>
    <property type="match status" value="1"/>
</dbReference>
<evidence type="ECO:0000313" key="10">
    <source>
        <dbReference type="EMBL" id="PVD21437.1"/>
    </source>
</evidence>
<evidence type="ECO:0000256" key="4">
    <source>
        <dbReference type="ARBA" id="ARBA00022490"/>
    </source>
</evidence>
<evidence type="ECO:0000259" key="9">
    <source>
        <dbReference type="PROSITE" id="PS50166"/>
    </source>
</evidence>
<evidence type="ECO:0000256" key="3">
    <source>
        <dbReference type="ARBA" id="ARBA00022448"/>
    </source>
</evidence>
<dbReference type="InterPro" id="IPR021133">
    <property type="entry name" value="HEAT_type_2"/>
</dbReference>
<dbReference type="GO" id="GO:0005737">
    <property type="term" value="C:cytoplasm"/>
    <property type="evidence" value="ECO:0007669"/>
    <property type="project" value="UniProtKB-SubCell"/>
</dbReference>
<evidence type="ECO:0000256" key="2">
    <source>
        <dbReference type="ARBA" id="ARBA00004496"/>
    </source>
</evidence>
<feature type="repeat" description="HEAT" evidence="8">
    <location>
        <begin position="895"/>
        <end position="933"/>
    </location>
</feature>
<dbReference type="InterPro" id="IPR034085">
    <property type="entry name" value="TOG"/>
</dbReference>
<dbReference type="OrthoDB" id="7862313at2759"/>
<evidence type="ECO:0000256" key="1">
    <source>
        <dbReference type="ARBA" id="ARBA00004123"/>
    </source>
</evidence>
<dbReference type="Gene3D" id="1.25.10.10">
    <property type="entry name" value="Leucine-rich Repeat Variant"/>
    <property type="match status" value="1"/>
</dbReference>
<dbReference type="InterPro" id="IPR011989">
    <property type="entry name" value="ARM-like"/>
</dbReference>
<dbReference type="Pfam" id="PF03810">
    <property type="entry name" value="IBN_N"/>
    <property type="match status" value="1"/>
</dbReference>
<keyword evidence="6" id="KW-0653">Protein transport</keyword>
<dbReference type="Proteomes" id="UP000245119">
    <property type="component" value="Linkage Group LG12"/>
</dbReference>
<accession>A0A2T7NJU7</accession>
<evidence type="ECO:0000313" key="11">
    <source>
        <dbReference type="Proteomes" id="UP000245119"/>
    </source>
</evidence>
<dbReference type="STRING" id="400727.A0A2T7NJU7"/>
<dbReference type="GO" id="GO:0006606">
    <property type="term" value="P:protein import into nucleus"/>
    <property type="evidence" value="ECO:0007669"/>
    <property type="project" value="InterPro"/>
</dbReference>
<dbReference type="AlphaFoldDB" id="A0A2T7NJU7"/>
<dbReference type="Pfam" id="PF02985">
    <property type="entry name" value="HEAT"/>
    <property type="match status" value="1"/>
</dbReference>
<evidence type="ECO:0000256" key="7">
    <source>
        <dbReference type="ARBA" id="ARBA00023242"/>
    </source>
</evidence>
<dbReference type="InterPro" id="IPR001494">
    <property type="entry name" value="Importin-beta_N"/>
</dbReference>
<evidence type="ECO:0000256" key="5">
    <source>
        <dbReference type="ARBA" id="ARBA00022737"/>
    </source>
</evidence>
<keyword evidence="5" id="KW-0677">Repeat</keyword>
<dbReference type="InterPro" id="IPR040122">
    <property type="entry name" value="Importin_beta"/>
</dbReference>
<protein>
    <recommendedName>
        <fullName evidence="9">Importin N-terminal domain-containing protein</fullName>
    </recommendedName>
</protein>
<name>A0A2T7NJU7_POMCA</name>
<feature type="domain" description="Importin N-terminal" evidence="9">
    <location>
        <begin position="23"/>
        <end position="91"/>
    </location>
</feature>
<dbReference type="GO" id="GO:0031267">
    <property type="term" value="F:small GTPase binding"/>
    <property type="evidence" value="ECO:0007669"/>
    <property type="project" value="InterPro"/>
</dbReference>
<dbReference type="PROSITE" id="PS50077">
    <property type="entry name" value="HEAT_REPEAT"/>
    <property type="match status" value="1"/>
</dbReference>
<keyword evidence="11" id="KW-1185">Reference proteome</keyword>